<name>A0A8C1VJX1_CYPCA</name>
<dbReference type="Gene3D" id="2.60.450.20">
    <property type="match status" value="1"/>
</dbReference>
<sequence length="1005" mass="112835">MPFTHSNDQIFLPVLWLWHLRKPEVLQSNLRAMSAEIPQNRTVVETHLSPKTDYLGTLQSVCSVVQHHEENQPSCQLPQMSESEPGFPSQSVNQETFEEQQRSEMGRAFCQPAKHIMSQRSPQENPGQNEKIILQLQVKQLQRVLQEQNALLSLISPGQILSPTFLAHWQVQTPPSFSDAIPPKPAALDAFEESSTKATCSGEIENESEALATNNTNDVAPSAELRRLSPIKEESSEPAQEDCPPSPFGSRQSLPPNPEERPIRPGLREEQKTFEDFVEEHLKTDQAILQHEHQTNTQIGGAEKKNFLRKGEGTSRISKGKDCSQRLQRRRSVSPQMLNMKFSQQTVCPSEFHQKEMPDRSSPGLKGVGILSDHRSGLEDSLKKTVSLKGDDLSSNNKEKFKALTANSNAVSLKSKHSVGVMRNYGKTNGSKSSGSALAQSRKSVGFKKINDHIVKISEKNCLTTNYSQSGYTSKEVSLTDEVMESLALSDSRDSTTSEDGPNSQSQRPLRHHLSRHIDHKDQSLDFSDGDYASDAPSETRFNEGQRTSTPTSSSSSFSSDSELKSLQGSMANCSKKTEERGTDSDFRQPSAPEPLTKMFPKVKVNPEDTSHVMGLEQPHTPIREEMGEHGFNGEDGCRSLLRLKKELHEPQDLRQQISSLKQKLMVRESQWSQAHSLLQSHVEALTRENQELHSRLNVNKRSHQSAGSSALQLGSYNTFEKRREEPQRTPHIRSATPALNKTSIHRTQQDNANGRSVTKANKLTECTDNSLRKNPALSIDTPLNNAMITQGGKESLFYHHTDCNDTQMASQARKYNVREETHYPDGRVERLFWNGCRVITFRNGTKKEIGVDKSVTVTFFNGDVKRTLADGTVIYYHCDAQTTHSTYPSGLEVVQFPNNQREKHHPDGTREISFPDGTVKILHSDGREESIFPDGTVVKISQHGEKVVEFTNGQREIHTSQYKRRMFPDGTVKTVYTNGRQETKFSSGRVRIKNNEGIIIMDKK</sequence>
<feature type="compositionally biased region" description="Low complexity" evidence="2">
    <location>
        <begin position="548"/>
        <end position="561"/>
    </location>
</feature>
<dbReference type="Pfam" id="PF07202">
    <property type="entry name" value="Tcp10_C"/>
    <property type="match status" value="4"/>
</dbReference>
<evidence type="ECO:0000259" key="3">
    <source>
        <dbReference type="Pfam" id="PF07202"/>
    </source>
</evidence>
<dbReference type="PANTHER" id="PTHR10331">
    <property type="entry name" value="T COMPLEX PROTEIN 10"/>
    <property type="match status" value="1"/>
</dbReference>
<dbReference type="Proteomes" id="UP000694700">
    <property type="component" value="Unplaced"/>
</dbReference>
<evidence type="ECO:0000259" key="4">
    <source>
        <dbReference type="Pfam" id="PF25779"/>
    </source>
</evidence>
<evidence type="ECO:0000313" key="5">
    <source>
        <dbReference type="Ensembl" id="ENSCCRP00015053083.1"/>
    </source>
</evidence>
<feature type="domain" description="Centromere protein J C-terminal" evidence="3">
    <location>
        <begin position="926"/>
        <end position="959"/>
    </location>
</feature>
<comment type="similarity">
    <text evidence="1">Belongs to the TCP10 family.</text>
</comment>
<dbReference type="InterPro" id="IPR047002">
    <property type="entry name" value="Tcp10_C_sf"/>
</dbReference>
<protein>
    <recommendedName>
        <fullName evidence="7">Centromere protein J</fullName>
    </recommendedName>
</protein>
<dbReference type="InterPro" id="IPR058029">
    <property type="entry name" value="Tubulin-bd_CENPJ"/>
</dbReference>
<organism evidence="5 6">
    <name type="scientific">Cyprinus carpio</name>
    <name type="common">Common carp</name>
    <dbReference type="NCBI Taxonomy" id="7962"/>
    <lineage>
        <taxon>Eukaryota</taxon>
        <taxon>Metazoa</taxon>
        <taxon>Chordata</taxon>
        <taxon>Craniata</taxon>
        <taxon>Vertebrata</taxon>
        <taxon>Euteleostomi</taxon>
        <taxon>Actinopterygii</taxon>
        <taxon>Neopterygii</taxon>
        <taxon>Teleostei</taxon>
        <taxon>Ostariophysi</taxon>
        <taxon>Cypriniformes</taxon>
        <taxon>Cyprinidae</taxon>
        <taxon>Cyprininae</taxon>
        <taxon>Cyprinus</taxon>
    </lineage>
</organism>
<dbReference type="GO" id="GO:0005814">
    <property type="term" value="C:centriole"/>
    <property type="evidence" value="ECO:0007669"/>
    <property type="project" value="TreeGrafter"/>
</dbReference>
<dbReference type="AlphaFoldDB" id="A0A8C1VJX1"/>
<dbReference type="InterPro" id="IPR026581">
    <property type="entry name" value="TCP10L/CENPJ"/>
</dbReference>
<feature type="region of interest" description="Disordered" evidence="2">
    <location>
        <begin position="488"/>
        <end position="604"/>
    </location>
</feature>
<dbReference type="Ensembl" id="ENSCCRT00015054854.1">
    <property type="protein sequence ID" value="ENSCCRP00015053083.1"/>
    <property type="gene ID" value="ENSCCRG00015021923.1"/>
</dbReference>
<feature type="region of interest" description="Disordered" evidence="2">
    <location>
        <begin position="73"/>
        <end position="101"/>
    </location>
</feature>
<dbReference type="GO" id="GO:0015631">
    <property type="term" value="F:tubulin binding"/>
    <property type="evidence" value="ECO:0007669"/>
    <property type="project" value="TreeGrafter"/>
</dbReference>
<proteinExistence type="inferred from homology"/>
<evidence type="ECO:0000313" key="6">
    <source>
        <dbReference type="Proteomes" id="UP000694700"/>
    </source>
</evidence>
<feature type="domain" description="Centromere protein J C-terminal" evidence="3">
    <location>
        <begin position="817"/>
        <end position="850"/>
    </location>
</feature>
<feature type="domain" description="CENPJ tubulin-binding region" evidence="4">
    <location>
        <begin position="257"/>
        <end position="319"/>
    </location>
</feature>
<evidence type="ECO:0000256" key="1">
    <source>
        <dbReference type="ARBA" id="ARBA00005627"/>
    </source>
</evidence>
<dbReference type="GO" id="GO:0005813">
    <property type="term" value="C:centrosome"/>
    <property type="evidence" value="ECO:0007669"/>
    <property type="project" value="TreeGrafter"/>
</dbReference>
<feature type="compositionally biased region" description="Basic and acidic residues" evidence="2">
    <location>
        <begin position="576"/>
        <end position="587"/>
    </location>
</feature>
<dbReference type="GO" id="GO:0061511">
    <property type="term" value="P:centriole elongation"/>
    <property type="evidence" value="ECO:0007669"/>
    <property type="project" value="TreeGrafter"/>
</dbReference>
<accession>A0A8C1VJX1</accession>
<dbReference type="Pfam" id="PF25779">
    <property type="entry name" value="Tubulin-bind_CPAP"/>
    <property type="match status" value="1"/>
</dbReference>
<feature type="region of interest" description="Disordered" evidence="2">
    <location>
        <begin position="229"/>
        <end position="266"/>
    </location>
</feature>
<evidence type="ECO:0000256" key="2">
    <source>
        <dbReference type="SAM" id="MobiDB-lite"/>
    </source>
</evidence>
<dbReference type="InterPro" id="IPR009852">
    <property type="entry name" value="CENPJ_C_dom"/>
</dbReference>
<feature type="compositionally biased region" description="Polar residues" evidence="2">
    <location>
        <begin position="498"/>
        <end position="508"/>
    </location>
</feature>
<evidence type="ECO:0008006" key="7">
    <source>
        <dbReference type="Google" id="ProtNLM"/>
    </source>
</evidence>
<dbReference type="PANTHER" id="PTHR10331:SF28">
    <property type="entry name" value="CENTROMERE PROTEIN J-LIKE"/>
    <property type="match status" value="1"/>
</dbReference>
<feature type="compositionally biased region" description="Polar residues" evidence="2">
    <location>
        <begin position="565"/>
        <end position="575"/>
    </location>
</feature>
<feature type="compositionally biased region" description="Polar residues" evidence="2">
    <location>
        <begin position="73"/>
        <end position="95"/>
    </location>
</feature>
<dbReference type="GO" id="GO:0060271">
    <property type="term" value="P:cilium assembly"/>
    <property type="evidence" value="ECO:0007669"/>
    <property type="project" value="TreeGrafter"/>
</dbReference>
<feature type="domain" description="Centromere protein J C-terminal" evidence="3">
    <location>
        <begin position="963"/>
        <end position="993"/>
    </location>
</feature>
<feature type="domain" description="Centromere protein J C-terminal" evidence="3">
    <location>
        <begin position="889"/>
        <end position="922"/>
    </location>
</feature>
<reference evidence="5" key="1">
    <citation type="submission" date="2025-08" db="UniProtKB">
        <authorList>
            <consortium name="Ensembl"/>
        </authorList>
    </citation>
    <scope>IDENTIFICATION</scope>
</reference>